<name>A0A016WXD7_9BILA</name>
<evidence type="ECO:0000313" key="2">
    <source>
        <dbReference type="Proteomes" id="UP000024635"/>
    </source>
</evidence>
<organism evidence="1 2">
    <name type="scientific">Ancylostoma ceylanicum</name>
    <dbReference type="NCBI Taxonomy" id="53326"/>
    <lineage>
        <taxon>Eukaryota</taxon>
        <taxon>Metazoa</taxon>
        <taxon>Ecdysozoa</taxon>
        <taxon>Nematoda</taxon>
        <taxon>Chromadorea</taxon>
        <taxon>Rhabditida</taxon>
        <taxon>Rhabditina</taxon>
        <taxon>Rhabditomorpha</taxon>
        <taxon>Strongyloidea</taxon>
        <taxon>Ancylostomatidae</taxon>
        <taxon>Ancylostomatinae</taxon>
        <taxon>Ancylostoma</taxon>
    </lineage>
</organism>
<keyword evidence="2" id="KW-1185">Reference proteome</keyword>
<protein>
    <submittedName>
        <fullName evidence="1">Uncharacterized protein</fullName>
    </submittedName>
</protein>
<sequence length="71" mass="8405">MMKHRANRTADAARTHAFSASRRPRVLFFKDYMPHAHICLRRIFYEDRSTRHTILEEKAVATRCETINVCV</sequence>
<evidence type="ECO:0000313" key="1">
    <source>
        <dbReference type="EMBL" id="EYC44330.1"/>
    </source>
</evidence>
<comment type="caution">
    <text evidence="1">The sequence shown here is derived from an EMBL/GenBank/DDBJ whole genome shotgun (WGS) entry which is preliminary data.</text>
</comment>
<dbReference type="Proteomes" id="UP000024635">
    <property type="component" value="Unassembled WGS sequence"/>
</dbReference>
<dbReference type="AlphaFoldDB" id="A0A016WXD7"/>
<proteinExistence type="predicted"/>
<reference evidence="2" key="1">
    <citation type="journal article" date="2015" name="Nat. Genet.">
        <title>The genome and transcriptome of the zoonotic hookworm Ancylostoma ceylanicum identify infection-specific gene families.</title>
        <authorList>
            <person name="Schwarz E.M."/>
            <person name="Hu Y."/>
            <person name="Antoshechkin I."/>
            <person name="Miller M.M."/>
            <person name="Sternberg P.W."/>
            <person name="Aroian R.V."/>
        </authorList>
    </citation>
    <scope>NUCLEOTIDE SEQUENCE</scope>
    <source>
        <strain evidence="2">HY135</strain>
    </source>
</reference>
<accession>A0A016WXD7</accession>
<gene>
    <name evidence="1" type="primary">Acey_s0464.g1921</name>
    <name evidence="1" type="ORF">Y032_0464g1921</name>
</gene>
<dbReference type="EMBL" id="JARK01000064">
    <property type="protein sequence ID" value="EYC44330.1"/>
    <property type="molecule type" value="Genomic_DNA"/>
</dbReference>